<organism evidence="3 4">
    <name type="scientific">Erythrobacter dokdonensis DSW-74</name>
    <dbReference type="NCBI Taxonomy" id="1300349"/>
    <lineage>
        <taxon>Bacteria</taxon>
        <taxon>Pseudomonadati</taxon>
        <taxon>Pseudomonadota</taxon>
        <taxon>Alphaproteobacteria</taxon>
        <taxon>Sphingomonadales</taxon>
        <taxon>Erythrobacteraceae</taxon>
        <taxon>Erythrobacter/Porphyrobacter group</taxon>
        <taxon>Erythrobacter</taxon>
    </lineage>
</organism>
<proteinExistence type="predicted"/>
<sequence>MKRIVTLIAGALALVAAPVAAEKTKPDIAEYKAVEAKNLVSGKQKIDPAKAYIFVRSPANRTNGVFLKTPSTGEIANFEAKWREEFEEEVKRYPRRLASWEVIQKSGRKGAEKPIEPTEENFAIAPIETRMIVPFGPQFVFEKTDGETKTYSYLVEVEPGEYTYLGPILYLPGTQTFGVCYCMGSVKFEAKAGQITSLGDFLSLGWADRAALEQSTFERTLLPDRPAVPTDWSVPEALAQYPHAKAELRAAGKRNNFLSALVGRIPPVPGVLGYDRDIPIDLVGLAEGKVEVEPAPAPATETTGAAAAETEAGMGGEGEPLATPDPARQGS</sequence>
<evidence type="ECO:0000256" key="1">
    <source>
        <dbReference type="SAM" id="MobiDB-lite"/>
    </source>
</evidence>
<feature type="compositionally biased region" description="Low complexity" evidence="1">
    <location>
        <begin position="298"/>
        <end position="312"/>
    </location>
</feature>
<dbReference type="RefSeq" id="WP_068865234.1">
    <property type="nucleotide sequence ID" value="NZ_LZYB01000006.1"/>
</dbReference>
<gene>
    <name evidence="3" type="ORF">I603_2351</name>
</gene>
<evidence type="ECO:0000313" key="4">
    <source>
        <dbReference type="Proteomes" id="UP000092484"/>
    </source>
</evidence>
<dbReference type="AlphaFoldDB" id="A0A1A7BD21"/>
<evidence type="ECO:0000313" key="3">
    <source>
        <dbReference type="EMBL" id="OBV10389.1"/>
    </source>
</evidence>
<reference evidence="3 4" key="1">
    <citation type="submission" date="2016-06" db="EMBL/GenBank/DDBJ databases">
        <title>Genome sequence of Porphyrobacter dokdonensis DSW-74.</title>
        <authorList>
            <person name="Kim J.F."/>
            <person name="Song J.Y."/>
        </authorList>
    </citation>
    <scope>NUCLEOTIDE SEQUENCE [LARGE SCALE GENOMIC DNA]</scope>
    <source>
        <strain evidence="3 4">DSW-74</strain>
    </source>
</reference>
<keyword evidence="2" id="KW-0732">Signal</keyword>
<dbReference type="EMBL" id="LZYB01000006">
    <property type="protein sequence ID" value="OBV10389.1"/>
    <property type="molecule type" value="Genomic_DNA"/>
</dbReference>
<name>A0A1A7BD21_9SPHN</name>
<protein>
    <recommendedName>
        <fullName evidence="5">GLPGLI family protein</fullName>
    </recommendedName>
</protein>
<evidence type="ECO:0000256" key="2">
    <source>
        <dbReference type="SAM" id="SignalP"/>
    </source>
</evidence>
<dbReference type="Proteomes" id="UP000092484">
    <property type="component" value="Unassembled WGS sequence"/>
</dbReference>
<feature type="chain" id="PRO_5008354962" description="GLPGLI family protein" evidence="2">
    <location>
        <begin position="22"/>
        <end position="331"/>
    </location>
</feature>
<feature type="signal peptide" evidence="2">
    <location>
        <begin position="1"/>
        <end position="21"/>
    </location>
</feature>
<evidence type="ECO:0008006" key="5">
    <source>
        <dbReference type="Google" id="ProtNLM"/>
    </source>
</evidence>
<keyword evidence="4" id="KW-1185">Reference proteome</keyword>
<dbReference type="STRING" id="1300349.I603_2351"/>
<accession>A0A1A7BD21</accession>
<comment type="caution">
    <text evidence="3">The sequence shown here is derived from an EMBL/GenBank/DDBJ whole genome shotgun (WGS) entry which is preliminary data.</text>
</comment>
<feature type="region of interest" description="Disordered" evidence="1">
    <location>
        <begin position="293"/>
        <end position="331"/>
    </location>
</feature>